<evidence type="ECO:0000313" key="9">
    <source>
        <dbReference type="Proteomes" id="UP000479114"/>
    </source>
</evidence>
<gene>
    <name evidence="8" type="primary">uraD</name>
    <name evidence="8" type="ORF">GZH47_29730</name>
</gene>
<comment type="catalytic activity">
    <reaction evidence="1">
        <text>5-hydroxy-2-oxo-4-ureido-2,5-dihydro-1H-imidazole-5-carboxylate + H(+) = (S)-allantoin + CO2</text>
        <dbReference type="Rhea" id="RHEA:26301"/>
        <dbReference type="ChEBI" id="CHEBI:15378"/>
        <dbReference type="ChEBI" id="CHEBI:15678"/>
        <dbReference type="ChEBI" id="CHEBI:16526"/>
        <dbReference type="ChEBI" id="CHEBI:58639"/>
        <dbReference type="EC" id="4.1.1.97"/>
    </reaction>
</comment>
<keyword evidence="9" id="KW-1185">Reference proteome</keyword>
<dbReference type="InterPro" id="IPR017580">
    <property type="entry name" value="OHCU_decarboxylase-1"/>
</dbReference>
<evidence type="ECO:0000256" key="1">
    <source>
        <dbReference type="ARBA" id="ARBA00001163"/>
    </source>
</evidence>
<dbReference type="Gene3D" id="1.10.3330.10">
    <property type="entry name" value="Oxo-4-hydroxy-4-carboxy-5-ureidoimidazoline decarboxylase"/>
    <property type="match status" value="1"/>
</dbReference>
<dbReference type="NCBIfam" id="TIGR03164">
    <property type="entry name" value="UHCUDC"/>
    <property type="match status" value="1"/>
</dbReference>
<keyword evidence="5" id="KW-0210">Decarboxylase</keyword>
<evidence type="ECO:0000313" key="8">
    <source>
        <dbReference type="EMBL" id="QHW35369.1"/>
    </source>
</evidence>
<evidence type="ECO:0000256" key="3">
    <source>
        <dbReference type="ARBA" id="ARBA00012257"/>
    </source>
</evidence>
<dbReference type="AlphaFoldDB" id="A0A6C0PA47"/>
<dbReference type="GO" id="GO:0019628">
    <property type="term" value="P:urate catabolic process"/>
    <property type="evidence" value="ECO:0007669"/>
    <property type="project" value="UniProtKB-UniPathway"/>
</dbReference>
<feature type="domain" description="Oxo-4-hydroxy-4-carboxy-5-ureidoimidazoline decarboxylase" evidence="7">
    <location>
        <begin position="7"/>
        <end position="158"/>
    </location>
</feature>
<evidence type="ECO:0000256" key="2">
    <source>
        <dbReference type="ARBA" id="ARBA00004754"/>
    </source>
</evidence>
<dbReference type="KEGG" id="prz:GZH47_29730"/>
<dbReference type="UniPathway" id="UPA00394">
    <property type="reaction ID" value="UER00652"/>
</dbReference>
<dbReference type="SUPFAM" id="SSF158694">
    <property type="entry name" value="UraD-Like"/>
    <property type="match status" value="1"/>
</dbReference>
<protein>
    <recommendedName>
        <fullName evidence="3">2-oxo-4-hydroxy-4-carboxy-5-ureidoimidazoline decarboxylase</fullName>
        <ecNumber evidence="3">4.1.1.97</ecNumber>
    </recommendedName>
</protein>
<dbReference type="Pfam" id="PF09349">
    <property type="entry name" value="OHCU_decarbox"/>
    <property type="match status" value="1"/>
</dbReference>
<dbReference type="GO" id="GO:0051997">
    <property type="term" value="F:2-oxo-4-hydroxy-4-carboxy-5-ureidoimidazoline decarboxylase activity"/>
    <property type="evidence" value="ECO:0007669"/>
    <property type="project" value="UniProtKB-EC"/>
</dbReference>
<proteinExistence type="predicted"/>
<evidence type="ECO:0000259" key="7">
    <source>
        <dbReference type="Pfam" id="PF09349"/>
    </source>
</evidence>
<evidence type="ECO:0000256" key="5">
    <source>
        <dbReference type="ARBA" id="ARBA00022793"/>
    </source>
</evidence>
<comment type="pathway">
    <text evidence="2">Purine metabolism; urate degradation; (S)-allantoin from urate: step 3/3.</text>
</comment>
<keyword evidence="6 8" id="KW-0456">Lyase</keyword>
<dbReference type="GO" id="GO:0000255">
    <property type="term" value="P:allantoin metabolic process"/>
    <property type="evidence" value="ECO:0007669"/>
    <property type="project" value="InterPro"/>
</dbReference>
<organism evidence="8 9">
    <name type="scientific">Paenibacillus rhizovicinus</name>
    <dbReference type="NCBI Taxonomy" id="2704463"/>
    <lineage>
        <taxon>Bacteria</taxon>
        <taxon>Bacillati</taxon>
        <taxon>Bacillota</taxon>
        <taxon>Bacilli</taxon>
        <taxon>Bacillales</taxon>
        <taxon>Paenibacillaceae</taxon>
        <taxon>Paenibacillus</taxon>
    </lineage>
</organism>
<accession>A0A6C0PA47</accession>
<keyword evidence="4" id="KW-0659">Purine metabolism</keyword>
<evidence type="ECO:0000256" key="4">
    <source>
        <dbReference type="ARBA" id="ARBA00022631"/>
    </source>
</evidence>
<dbReference type="InterPro" id="IPR018020">
    <property type="entry name" value="OHCU_decarboxylase"/>
</dbReference>
<dbReference type="InterPro" id="IPR036778">
    <property type="entry name" value="OHCU_decarboxylase_sf"/>
</dbReference>
<dbReference type="GO" id="GO:0006144">
    <property type="term" value="P:purine nucleobase metabolic process"/>
    <property type="evidence" value="ECO:0007669"/>
    <property type="project" value="UniProtKB-KW"/>
</dbReference>
<dbReference type="PANTHER" id="PTHR43466">
    <property type="entry name" value="2-OXO-4-HYDROXY-4-CARBOXY-5-UREIDOIMIDAZOLINE DECARBOXYLASE-RELATED"/>
    <property type="match status" value="1"/>
</dbReference>
<dbReference type="Proteomes" id="UP000479114">
    <property type="component" value="Chromosome"/>
</dbReference>
<reference evidence="8 9" key="1">
    <citation type="submission" date="2020-02" db="EMBL/GenBank/DDBJ databases">
        <title>Paenibacillus sp. nov., isolated from rhizosphere soil of tomato.</title>
        <authorList>
            <person name="Weon H.-Y."/>
            <person name="Lee S.A."/>
        </authorList>
    </citation>
    <scope>NUCLEOTIDE SEQUENCE [LARGE SCALE GENOMIC DNA]</scope>
    <source>
        <strain evidence="8 9">14171R-81</strain>
    </source>
</reference>
<evidence type="ECO:0000256" key="6">
    <source>
        <dbReference type="ARBA" id="ARBA00023239"/>
    </source>
</evidence>
<dbReference type="EMBL" id="CP048286">
    <property type="protein sequence ID" value="QHW35369.1"/>
    <property type="molecule type" value="Genomic_DNA"/>
</dbReference>
<sequence length="164" mass="18605">MQLWQLNTLSREMFVAQLGSVFERSPWVAESVWQLRPFHSVNELHEAMMQAVMEAPEEKAIALLRAHPDLASRAAMTTDSIEEQRPAGLDALTPEEYDRFASLNAAYAEKHGFPFIIAVRGKTIEDILAAMAMRLQHDGQRELRQALLEAGRIAELRLHGRIEE</sequence>
<dbReference type="PANTHER" id="PTHR43466:SF1">
    <property type="entry name" value="2-OXO-4-HYDROXY-4-CARBOXY-5-UREIDOIMIDAZOLINE DECARBOXYLASE-RELATED"/>
    <property type="match status" value="1"/>
</dbReference>
<dbReference type="EC" id="4.1.1.97" evidence="3"/>
<name>A0A6C0PA47_9BACL</name>